<accession>A0A1F6MCT2</accession>
<organism evidence="1 2">
    <name type="scientific">Candidatus Magasanikbacteria bacterium RIFCSPHIGHO2_01_FULL_47_8</name>
    <dbReference type="NCBI Taxonomy" id="1798673"/>
    <lineage>
        <taxon>Bacteria</taxon>
        <taxon>Candidatus Magasanikiibacteriota</taxon>
    </lineage>
</organism>
<evidence type="ECO:0000313" key="1">
    <source>
        <dbReference type="EMBL" id="OGH69303.1"/>
    </source>
</evidence>
<name>A0A1F6MCT2_9BACT</name>
<proteinExistence type="predicted"/>
<dbReference type="AlphaFoldDB" id="A0A1F6MCT2"/>
<evidence type="ECO:0000313" key="2">
    <source>
        <dbReference type="Proteomes" id="UP000177953"/>
    </source>
</evidence>
<evidence type="ECO:0008006" key="3">
    <source>
        <dbReference type="Google" id="ProtNLM"/>
    </source>
</evidence>
<dbReference type="Proteomes" id="UP000177953">
    <property type="component" value="Unassembled WGS sequence"/>
</dbReference>
<gene>
    <name evidence="1" type="ORF">A2754_00540</name>
</gene>
<comment type="caution">
    <text evidence="1">The sequence shown here is derived from an EMBL/GenBank/DDBJ whole genome shotgun (WGS) entry which is preliminary data.</text>
</comment>
<reference evidence="1 2" key="1">
    <citation type="journal article" date="2016" name="Nat. Commun.">
        <title>Thousands of microbial genomes shed light on interconnected biogeochemical processes in an aquifer system.</title>
        <authorList>
            <person name="Anantharaman K."/>
            <person name="Brown C.T."/>
            <person name="Hug L.A."/>
            <person name="Sharon I."/>
            <person name="Castelle C.J."/>
            <person name="Probst A.J."/>
            <person name="Thomas B.C."/>
            <person name="Singh A."/>
            <person name="Wilkins M.J."/>
            <person name="Karaoz U."/>
            <person name="Brodie E.L."/>
            <person name="Williams K.H."/>
            <person name="Hubbard S.S."/>
            <person name="Banfield J.F."/>
        </authorList>
    </citation>
    <scope>NUCLEOTIDE SEQUENCE [LARGE SCALE GENOMIC DNA]</scope>
</reference>
<sequence>MGNQEHPTSRQLEWAVFVPVWGDEPQPSDEEQREIQSHLANCTLCNNRVLRARENNPLYKMAEEEEDRGAFWRMVTKTAGQVRRRMWLKMVWQTTVSRVKRAFAKLRTLMQR</sequence>
<protein>
    <recommendedName>
        <fullName evidence="3">Zinc-finger domain-containing protein</fullName>
    </recommendedName>
</protein>
<dbReference type="EMBL" id="MFPU01000053">
    <property type="protein sequence ID" value="OGH69303.1"/>
    <property type="molecule type" value="Genomic_DNA"/>
</dbReference>